<proteinExistence type="predicted"/>
<protein>
    <submittedName>
        <fullName evidence="1">Uncharacterized protein</fullName>
    </submittedName>
</protein>
<gene>
    <name evidence="1" type="ORF">SBD_4038</name>
</gene>
<dbReference type="EMBL" id="KB405078">
    <property type="protein sequence ID" value="EMF54370.1"/>
    <property type="molecule type" value="Genomic_DNA"/>
</dbReference>
<accession>M3FN44</accession>
<dbReference type="AlphaFoldDB" id="M3FN44"/>
<reference evidence="2" key="1">
    <citation type="journal article" date="2013" name="Genome Announc.">
        <title>Draft Genome Sequence of Streptomyces bottropensis ATCC 25435, a Bottromycin-Producing Actinomycete.</title>
        <authorList>
            <person name="Zhang H."/>
            <person name="Zhou W."/>
            <person name="Zhuang Y."/>
            <person name="Liang X."/>
            <person name="Liu T."/>
        </authorList>
    </citation>
    <scope>NUCLEOTIDE SEQUENCE [LARGE SCALE GENOMIC DNA]</scope>
    <source>
        <strain evidence="2">ATCC 25435</strain>
    </source>
</reference>
<evidence type="ECO:0000313" key="1">
    <source>
        <dbReference type="EMBL" id="EMF54370.1"/>
    </source>
</evidence>
<evidence type="ECO:0000313" key="2">
    <source>
        <dbReference type="Proteomes" id="UP000030760"/>
    </source>
</evidence>
<organism evidence="1 2">
    <name type="scientific">Streptomyces bottropensis ATCC 25435</name>
    <dbReference type="NCBI Taxonomy" id="1054862"/>
    <lineage>
        <taxon>Bacteria</taxon>
        <taxon>Bacillati</taxon>
        <taxon>Actinomycetota</taxon>
        <taxon>Actinomycetes</taxon>
        <taxon>Kitasatosporales</taxon>
        <taxon>Streptomycetaceae</taxon>
        <taxon>Streptomyces</taxon>
    </lineage>
</organism>
<dbReference type="Proteomes" id="UP000030760">
    <property type="component" value="Unassembled WGS sequence"/>
</dbReference>
<name>M3FN44_9ACTN</name>
<sequence>MPQHQHVADPEAGAVVDEQLVPVAQRRDHGRSCDLGHSEGQEGPLQLALLRQLRHPRHLPGSFLHQSQSDPGLLS</sequence>